<dbReference type="GO" id="GO:0003723">
    <property type="term" value="F:RNA binding"/>
    <property type="evidence" value="ECO:0007669"/>
    <property type="project" value="UniProtKB-KW"/>
</dbReference>
<dbReference type="NCBIfam" id="TIGR00005">
    <property type="entry name" value="rluA_subfam"/>
    <property type="match status" value="1"/>
</dbReference>
<evidence type="ECO:0000256" key="5">
    <source>
        <dbReference type="ARBA" id="ARBA00022884"/>
    </source>
</evidence>
<evidence type="ECO:0000313" key="13">
    <source>
        <dbReference type="EMBL" id="SFM49770.1"/>
    </source>
</evidence>
<evidence type="ECO:0000256" key="6">
    <source>
        <dbReference type="ARBA" id="ARBA00023235"/>
    </source>
</evidence>
<evidence type="ECO:0000256" key="3">
    <source>
        <dbReference type="ARBA" id="ARBA00022490"/>
    </source>
</evidence>
<evidence type="ECO:0000256" key="7">
    <source>
        <dbReference type="ARBA" id="ARBA00036882"/>
    </source>
</evidence>
<dbReference type="OrthoDB" id="9807829at2"/>
<dbReference type="SMART" id="SM00363">
    <property type="entry name" value="S4"/>
    <property type="match status" value="1"/>
</dbReference>
<accession>A0A1I4RCT8</accession>
<dbReference type="STRING" id="195064.SAMN05421721_10784"/>
<gene>
    <name evidence="13" type="ORF">SAMN05421721_10784</name>
</gene>
<evidence type="ECO:0000256" key="1">
    <source>
        <dbReference type="ARBA" id="ARBA00004496"/>
    </source>
</evidence>
<dbReference type="InterPro" id="IPR006225">
    <property type="entry name" value="PsdUridine_synth_RluC/D"/>
</dbReference>
<dbReference type="Gene3D" id="3.30.2350.10">
    <property type="entry name" value="Pseudouridine synthase"/>
    <property type="match status" value="1"/>
</dbReference>
<dbReference type="InterPro" id="IPR050188">
    <property type="entry name" value="RluA_PseudoU_synthase"/>
</dbReference>
<evidence type="ECO:0000256" key="2">
    <source>
        <dbReference type="ARBA" id="ARBA00010876"/>
    </source>
</evidence>
<dbReference type="CDD" id="cd00165">
    <property type="entry name" value="S4"/>
    <property type="match status" value="1"/>
</dbReference>
<dbReference type="CDD" id="cd02869">
    <property type="entry name" value="PseudoU_synth_RluA_like"/>
    <property type="match status" value="1"/>
</dbReference>
<dbReference type="PANTHER" id="PTHR21600:SF44">
    <property type="entry name" value="RIBOSOMAL LARGE SUBUNIT PSEUDOURIDINE SYNTHASE D"/>
    <property type="match status" value="1"/>
</dbReference>
<keyword evidence="3" id="KW-0963">Cytoplasm</keyword>
<dbReference type="NCBIfam" id="NF008385">
    <property type="entry name" value="PRK11180.1"/>
    <property type="match status" value="1"/>
</dbReference>
<dbReference type="AlphaFoldDB" id="A0A1I4RCT8"/>
<dbReference type="EMBL" id="FOUO01000007">
    <property type="protein sequence ID" value="SFM49770.1"/>
    <property type="molecule type" value="Genomic_DNA"/>
</dbReference>
<dbReference type="PANTHER" id="PTHR21600">
    <property type="entry name" value="MITOCHONDRIAL RNA PSEUDOURIDINE SYNTHASE"/>
    <property type="match status" value="1"/>
</dbReference>
<evidence type="ECO:0000256" key="4">
    <source>
        <dbReference type="ARBA" id="ARBA00022552"/>
    </source>
</evidence>
<keyword evidence="6 11" id="KW-0413">Isomerase</keyword>
<feature type="domain" description="RNA-binding S4" evidence="12">
    <location>
        <begin position="19"/>
        <end position="79"/>
    </location>
</feature>
<organism evidence="13 14">
    <name type="scientific">Ectothiorhodospira mobilis</name>
    <dbReference type="NCBI Taxonomy" id="195064"/>
    <lineage>
        <taxon>Bacteria</taxon>
        <taxon>Pseudomonadati</taxon>
        <taxon>Pseudomonadota</taxon>
        <taxon>Gammaproteobacteria</taxon>
        <taxon>Chromatiales</taxon>
        <taxon>Ectothiorhodospiraceae</taxon>
        <taxon>Ectothiorhodospira</taxon>
    </lineage>
</organism>
<sequence length="323" mass="34981">MSTERIELDARIPEDLAGQRLDAALARVFPDYSRSRIRQWIDTGRVQVAGQVRRPRDRVAGGEVVAIRAVLETAAQDPAEDLPLDIVHEDAALLVIHKPAGLVVHPAAGHPSGTLLNALLHHAPEVGALPRAGLVHRLDKDTSGLLVVARTLEAHTELVRQLQARTMGREYLALVQGEPVAGGRIEAPVGRHPVDRKRMAVVAGGRFAVTHYRVEARLNGFTLLRVRLETGRTHQIRVHMAHLRHPIVGDPVYGGRMRPPPGLGEAALAALQGFHRQALHAARLSLEHPLSGERVSWEVPLPGDMAGLLAALGEGLPNPAHGR</sequence>
<dbReference type="FunFam" id="3.10.290.10:FF:000011">
    <property type="entry name" value="Pseudouridine synthase"/>
    <property type="match status" value="1"/>
</dbReference>
<dbReference type="InterPro" id="IPR006145">
    <property type="entry name" value="PsdUridine_synth_RsuA/RluA"/>
</dbReference>
<dbReference type="GO" id="GO:0160140">
    <property type="term" value="F:23S rRNA pseudouridine(1911/1915/1917) synthase activity"/>
    <property type="evidence" value="ECO:0007669"/>
    <property type="project" value="UniProtKB-EC"/>
</dbReference>
<dbReference type="InterPro" id="IPR036986">
    <property type="entry name" value="S4_RNA-bd_sf"/>
</dbReference>
<comment type="catalytic activity">
    <reaction evidence="7">
        <text>uridine(1911/1915/1917) in 23S rRNA = pseudouridine(1911/1915/1917) in 23S rRNA</text>
        <dbReference type="Rhea" id="RHEA:42524"/>
        <dbReference type="Rhea" id="RHEA-COMP:10097"/>
        <dbReference type="Rhea" id="RHEA-COMP:10098"/>
        <dbReference type="ChEBI" id="CHEBI:65314"/>
        <dbReference type="ChEBI" id="CHEBI:65315"/>
        <dbReference type="EC" id="5.4.99.23"/>
    </reaction>
</comment>
<comment type="function">
    <text evidence="8">Responsible for synthesis of pseudouridine from uracil at positions 1911, 1915 and 1917 in 23S ribosomal RNA.</text>
</comment>
<comment type="similarity">
    <text evidence="2 11">Belongs to the pseudouridine synthase RluA family.</text>
</comment>
<dbReference type="GO" id="GO:0005737">
    <property type="term" value="C:cytoplasm"/>
    <property type="evidence" value="ECO:0007669"/>
    <property type="project" value="UniProtKB-SubCell"/>
</dbReference>
<dbReference type="InterPro" id="IPR002942">
    <property type="entry name" value="S4_RNA-bd"/>
</dbReference>
<dbReference type="PROSITE" id="PS50889">
    <property type="entry name" value="S4"/>
    <property type="match status" value="1"/>
</dbReference>
<keyword evidence="4" id="KW-0698">rRNA processing</keyword>
<comment type="catalytic activity">
    <reaction evidence="11">
        <text>a uridine in RNA = a pseudouridine in RNA</text>
        <dbReference type="Rhea" id="RHEA:48348"/>
        <dbReference type="Rhea" id="RHEA-COMP:12068"/>
        <dbReference type="Rhea" id="RHEA-COMP:12069"/>
        <dbReference type="ChEBI" id="CHEBI:65314"/>
        <dbReference type="ChEBI" id="CHEBI:65315"/>
    </reaction>
</comment>
<dbReference type="Pfam" id="PF00849">
    <property type="entry name" value="PseudoU_synth_2"/>
    <property type="match status" value="1"/>
</dbReference>
<evidence type="ECO:0000259" key="12">
    <source>
        <dbReference type="SMART" id="SM00363"/>
    </source>
</evidence>
<dbReference type="FunFam" id="3.30.2350.10:FF:000006">
    <property type="entry name" value="Pseudouridine synthase"/>
    <property type="match status" value="1"/>
</dbReference>
<feature type="active site" evidence="9">
    <location>
        <position position="139"/>
    </location>
</feature>
<dbReference type="EC" id="5.4.99.-" evidence="11"/>
<keyword evidence="14" id="KW-1185">Reference proteome</keyword>
<dbReference type="SUPFAM" id="SSF55120">
    <property type="entry name" value="Pseudouridine synthase"/>
    <property type="match status" value="1"/>
</dbReference>
<dbReference type="InterPro" id="IPR020103">
    <property type="entry name" value="PsdUridine_synth_cat_dom_sf"/>
</dbReference>
<comment type="subcellular location">
    <subcellularLocation>
        <location evidence="1">Cytoplasm</location>
    </subcellularLocation>
</comment>
<evidence type="ECO:0000256" key="9">
    <source>
        <dbReference type="PIRSR" id="PIRSR606225-1"/>
    </source>
</evidence>
<dbReference type="SUPFAM" id="SSF55174">
    <property type="entry name" value="Alpha-L RNA-binding motif"/>
    <property type="match status" value="1"/>
</dbReference>
<dbReference type="Pfam" id="PF01479">
    <property type="entry name" value="S4"/>
    <property type="match status" value="1"/>
</dbReference>
<dbReference type="GO" id="GO:0000455">
    <property type="term" value="P:enzyme-directed rRNA pseudouridine synthesis"/>
    <property type="evidence" value="ECO:0007669"/>
    <property type="project" value="UniProtKB-ARBA"/>
</dbReference>
<proteinExistence type="inferred from homology"/>
<evidence type="ECO:0000256" key="8">
    <source>
        <dbReference type="ARBA" id="ARBA00056072"/>
    </source>
</evidence>
<dbReference type="Proteomes" id="UP000199556">
    <property type="component" value="Unassembled WGS sequence"/>
</dbReference>
<evidence type="ECO:0000256" key="10">
    <source>
        <dbReference type="PROSITE-ProRule" id="PRU00182"/>
    </source>
</evidence>
<reference evidence="13 14" key="1">
    <citation type="submission" date="2016-10" db="EMBL/GenBank/DDBJ databases">
        <authorList>
            <person name="de Groot N.N."/>
        </authorList>
    </citation>
    <scope>NUCLEOTIDE SEQUENCE [LARGE SCALE GENOMIC DNA]</scope>
    <source>
        <strain evidence="13 14">DSM 4180</strain>
    </source>
</reference>
<dbReference type="RefSeq" id="WP_090485000.1">
    <property type="nucleotide sequence ID" value="NZ_FOUO01000007.1"/>
</dbReference>
<name>A0A1I4RCT8_ECTMO</name>
<evidence type="ECO:0000313" key="14">
    <source>
        <dbReference type="Proteomes" id="UP000199556"/>
    </source>
</evidence>
<dbReference type="PROSITE" id="PS01129">
    <property type="entry name" value="PSI_RLU"/>
    <property type="match status" value="1"/>
</dbReference>
<dbReference type="InterPro" id="IPR006224">
    <property type="entry name" value="PsdUridine_synth_RluA-like_CS"/>
</dbReference>
<dbReference type="Gene3D" id="3.10.290.10">
    <property type="entry name" value="RNA-binding S4 domain"/>
    <property type="match status" value="1"/>
</dbReference>
<keyword evidence="5 10" id="KW-0694">RNA-binding</keyword>
<protein>
    <recommendedName>
        <fullName evidence="11">Pseudouridine synthase</fullName>
        <ecNumber evidence="11">5.4.99.-</ecNumber>
    </recommendedName>
</protein>
<evidence type="ECO:0000256" key="11">
    <source>
        <dbReference type="RuleBase" id="RU362028"/>
    </source>
</evidence>